<comment type="caution">
    <text evidence="2">The sequence shown here is derived from an EMBL/GenBank/DDBJ whole genome shotgun (WGS) entry which is preliminary data.</text>
</comment>
<feature type="transmembrane region" description="Helical" evidence="1">
    <location>
        <begin position="140"/>
        <end position="157"/>
    </location>
</feature>
<evidence type="ECO:0000256" key="1">
    <source>
        <dbReference type="SAM" id="Phobius"/>
    </source>
</evidence>
<feature type="transmembrane region" description="Helical" evidence="1">
    <location>
        <begin position="66"/>
        <end position="93"/>
    </location>
</feature>
<sequence>MNNLIGVGDAIKAAIAIVRKNLVWFVVLGATPQIVTSLISQVFFGGLDKQILSPTNPYQFINFTQLFSGVIVLFFVSFILGTAFAIMQILLVIKTDKGEAVNFSDLLSASLKLFFSYLILGAFVGITVLVGIVLLVVPGIVFATWFFASFFILAQEGKRGMEAMKASKALVQGHTMDVLTRFFLGILVYALVSIVVGLILLPLEAIYLVGSVVSALISAVLGAVSLSFSYVIYRSLVEIKSAANPPAVSQPAPVAP</sequence>
<keyword evidence="1" id="KW-1133">Transmembrane helix</keyword>
<reference evidence="2 3" key="1">
    <citation type="journal article" date="2016" name="Nat. Commun.">
        <title>Thousands of microbial genomes shed light on interconnected biogeochemical processes in an aquifer system.</title>
        <authorList>
            <person name="Anantharaman K."/>
            <person name="Brown C.T."/>
            <person name="Hug L.A."/>
            <person name="Sharon I."/>
            <person name="Castelle C.J."/>
            <person name="Probst A.J."/>
            <person name="Thomas B.C."/>
            <person name="Singh A."/>
            <person name="Wilkins M.J."/>
            <person name="Karaoz U."/>
            <person name="Brodie E.L."/>
            <person name="Williams K.H."/>
            <person name="Hubbard S.S."/>
            <person name="Banfield J.F."/>
        </authorList>
    </citation>
    <scope>NUCLEOTIDE SEQUENCE [LARGE SCALE GENOMIC DNA]</scope>
</reference>
<organism evidence="2 3">
    <name type="scientific">Candidatus Woykebacteria bacterium RIFCSPHIGHO2_12_FULL_45_10</name>
    <dbReference type="NCBI Taxonomy" id="1802603"/>
    <lineage>
        <taxon>Bacteria</taxon>
        <taxon>Candidatus Woykeibacteriota</taxon>
    </lineage>
</organism>
<protein>
    <recommendedName>
        <fullName evidence="4">Glycerophosphoryl diester phosphodiesterase membrane domain-containing protein</fullName>
    </recommendedName>
</protein>
<feature type="transmembrane region" description="Helical" evidence="1">
    <location>
        <begin position="206"/>
        <end position="233"/>
    </location>
</feature>
<dbReference type="EMBL" id="MHCZ01000007">
    <property type="protein sequence ID" value="OGY30342.1"/>
    <property type="molecule type" value="Genomic_DNA"/>
</dbReference>
<gene>
    <name evidence="2" type="ORF">A3F35_00750</name>
</gene>
<evidence type="ECO:0000313" key="3">
    <source>
        <dbReference type="Proteomes" id="UP000178068"/>
    </source>
</evidence>
<feature type="transmembrane region" description="Helical" evidence="1">
    <location>
        <begin position="178"/>
        <end position="200"/>
    </location>
</feature>
<name>A0A1G1WRH1_9BACT</name>
<evidence type="ECO:0000313" key="2">
    <source>
        <dbReference type="EMBL" id="OGY30342.1"/>
    </source>
</evidence>
<dbReference type="Proteomes" id="UP000178068">
    <property type="component" value="Unassembled WGS sequence"/>
</dbReference>
<evidence type="ECO:0008006" key="4">
    <source>
        <dbReference type="Google" id="ProtNLM"/>
    </source>
</evidence>
<feature type="transmembrane region" description="Helical" evidence="1">
    <location>
        <begin position="22"/>
        <end position="46"/>
    </location>
</feature>
<proteinExistence type="predicted"/>
<feature type="transmembrane region" description="Helical" evidence="1">
    <location>
        <begin position="114"/>
        <end position="134"/>
    </location>
</feature>
<keyword evidence="1" id="KW-0812">Transmembrane</keyword>
<accession>A0A1G1WRH1</accession>
<keyword evidence="1" id="KW-0472">Membrane</keyword>
<dbReference type="AlphaFoldDB" id="A0A1G1WRH1"/>